<dbReference type="EMBL" id="FMHG01000001">
    <property type="protein sequence ID" value="SCJ79091.1"/>
    <property type="molecule type" value="Genomic_DNA"/>
</dbReference>
<dbReference type="SUPFAM" id="SSF51604">
    <property type="entry name" value="Enolase C-terminal domain-like"/>
    <property type="match status" value="1"/>
</dbReference>
<name>A0A1C6JAU1_9FIRM</name>
<dbReference type="AlphaFoldDB" id="A0A1C6JAU1"/>
<evidence type="ECO:0000313" key="3">
    <source>
        <dbReference type="EMBL" id="SCJ79091.1"/>
    </source>
</evidence>
<dbReference type="GO" id="GO:0046872">
    <property type="term" value="F:metal ion binding"/>
    <property type="evidence" value="ECO:0007669"/>
    <property type="project" value="UniProtKB-KW"/>
</dbReference>
<dbReference type="InterPro" id="IPR029065">
    <property type="entry name" value="Enolase_C-like"/>
</dbReference>
<dbReference type="Pfam" id="PF13378">
    <property type="entry name" value="MR_MLE_C"/>
    <property type="match status" value="1"/>
</dbReference>
<dbReference type="Gene3D" id="3.20.20.120">
    <property type="entry name" value="Enolase-like C-terminal domain"/>
    <property type="match status" value="1"/>
</dbReference>
<evidence type="ECO:0000256" key="1">
    <source>
        <dbReference type="ARBA" id="ARBA00022723"/>
    </source>
</evidence>
<protein>
    <recommendedName>
        <fullName evidence="2">Enolase C-terminal domain-containing protein</fullName>
    </recommendedName>
</protein>
<organism evidence="3">
    <name type="scientific">uncultured Anaerotruncus sp</name>
    <dbReference type="NCBI Taxonomy" id="905011"/>
    <lineage>
        <taxon>Bacteria</taxon>
        <taxon>Bacillati</taxon>
        <taxon>Bacillota</taxon>
        <taxon>Clostridia</taxon>
        <taxon>Eubacteriales</taxon>
        <taxon>Oscillospiraceae</taxon>
        <taxon>Anaerotruncus</taxon>
        <taxon>environmental samples</taxon>
    </lineage>
</organism>
<reference evidence="3" key="1">
    <citation type="submission" date="2015-09" db="EMBL/GenBank/DDBJ databases">
        <authorList>
            <consortium name="Pathogen Informatics"/>
        </authorList>
    </citation>
    <scope>NUCLEOTIDE SEQUENCE</scope>
    <source>
        <strain evidence="3">2789STDY5834896</strain>
    </source>
</reference>
<dbReference type="InterPro" id="IPR036849">
    <property type="entry name" value="Enolase-like_C_sf"/>
</dbReference>
<feature type="domain" description="Enolase C-terminal" evidence="2">
    <location>
        <begin position="3"/>
        <end position="63"/>
    </location>
</feature>
<keyword evidence="1" id="KW-0479">Metal-binding</keyword>
<sequence>MCGSPISTAAALQREAVILNFVIHEHHQPAPIQDNIDGCKYGCQPQNGCFSVPDRPGVGQELTGDGIARSEVSTAK</sequence>
<gene>
    <name evidence="3" type="ORF">SAMEA3545359_02040</name>
</gene>
<accession>A0A1C6JAU1</accession>
<proteinExistence type="predicted"/>
<evidence type="ECO:0000259" key="2">
    <source>
        <dbReference type="Pfam" id="PF13378"/>
    </source>
</evidence>